<proteinExistence type="predicted"/>
<feature type="region of interest" description="Disordered" evidence="1">
    <location>
        <begin position="1"/>
        <end position="29"/>
    </location>
</feature>
<feature type="non-terminal residue" evidence="2">
    <location>
        <position position="1"/>
    </location>
</feature>
<evidence type="ECO:0000313" key="2">
    <source>
        <dbReference type="EMBL" id="MCD7463107.1"/>
    </source>
</evidence>
<protein>
    <submittedName>
        <fullName evidence="2">Uncharacterized protein</fullName>
    </submittedName>
</protein>
<sequence length="137" mass="15617">KIGKIVSQQSSGKGTRLPKQFPTKKIASSSKRRLRELIDKDVPEKSVDLSKSKPSFVSISRTTEGPSTSTDTKSLTREERQVMLKLQKVLRGRVFDPEVRNLHGMADLVKMVVYQELKYLLYPLVPNLHEKEVRVLL</sequence>
<accession>A0ABS8SVR9</accession>
<comment type="caution">
    <text evidence="2">The sequence shown here is derived from an EMBL/GenBank/DDBJ whole genome shotgun (WGS) entry which is preliminary data.</text>
</comment>
<evidence type="ECO:0000256" key="1">
    <source>
        <dbReference type="SAM" id="MobiDB-lite"/>
    </source>
</evidence>
<gene>
    <name evidence="2" type="ORF">HAX54_049971</name>
</gene>
<feature type="compositionally biased region" description="Polar residues" evidence="1">
    <location>
        <begin position="1"/>
        <end position="13"/>
    </location>
</feature>
<organism evidence="2 3">
    <name type="scientific">Datura stramonium</name>
    <name type="common">Jimsonweed</name>
    <name type="synonym">Common thornapple</name>
    <dbReference type="NCBI Taxonomy" id="4076"/>
    <lineage>
        <taxon>Eukaryota</taxon>
        <taxon>Viridiplantae</taxon>
        <taxon>Streptophyta</taxon>
        <taxon>Embryophyta</taxon>
        <taxon>Tracheophyta</taxon>
        <taxon>Spermatophyta</taxon>
        <taxon>Magnoliopsida</taxon>
        <taxon>eudicotyledons</taxon>
        <taxon>Gunneridae</taxon>
        <taxon>Pentapetalae</taxon>
        <taxon>asterids</taxon>
        <taxon>lamiids</taxon>
        <taxon>Solanales</taxon>
        <taxon>Solanaceae</taxon>
        <taxon>Solanoideae</taxon>
        <taxon>Datureae</taxon>
        <taxon>Datura</taxon>
    </lineage>
</organism>
<name>A0ABS8SVR9_DATST</name>
<feature type="region of interest" description="Disordered" evidence="1">
    <location>
        <begin position="44"/>
        <end position="75"/>
    </location>
</feature>
<dbReference type="EMBL" id="JACEIK010000864">
    <property type="protein sequence ID" value="MCD7463107.1"/>
    <property type="molecule type" value="Genomic_DNA"/>
</dbReference>
<feature type="compositionally biased region" description="Polar residues" evidence="1">
    <location>
        <begin position="52"/>
        <end position="73"/>
    </location>
</feature>
<dbReference type="Proteomes" id="UP000823775">
    <property type="component" value="Unassembled WGS sequence"/>
</dbReference>
<keyword evidence="3" id="KW-1185">Reference proteome</keyword>
<evidence type="ECO:0000313" key="3">
    <source>
        <dbReference type="Proteomes" id="UP000823775"/>
    </source>
</evidence>
<reference evidence="2 3" key="1">
    <citation type="journal article" date="2021" name="BMC Genomics">
        <title>Datura genome reveals duplications of psychoactive alkaloid biosynthetic genes and high mutation rate following tissue culture.</title>
        <authorList>
            <person name="Rajewski A."/>
            <person name="Carter-House D."/>
            <person name="Stajich J."/>
            <person name="Litt A."/>
        </authorList>
    </citation>
    <scope>NUCLEOTIDE SEQUENCE [LARGE SCALE GENOMIC DNA]</scope>
    <source>
        <strain evidence="2">AR-01</strain>
    </source>
</reference>